<name>A0ABM7HZY9_MYCME</name>
<keyword evidence="2" id="KW-1185">Reference proteome</keyword>
<evidence type="ECO:0000313" key="1">
    <source>
        <dbReference type="EMBL" id="BBX36163.1"/>
    </source>
</evidence>
<protein>
    <submittedName>
        <fullName evidence="1">Uncharacterized protein</fullName>
    </submittedName>
</protein>
<evidence type="ECO:0000313" key="2">
    <source>
        <dbReference type="Proteomes" id="UP000465622"/>
    </source>
</evidence>
<accession>A0ABM7HZY9</accession>
<dbReference type="EMBL" id="AP022567">
    <property type="protein sequence ID" value="BBX36163.1"/>
    <property type="molecule type" value="Genomic_DNA"/>
</dbReference>
<organism evidence="1 2">
    <name type="scientific">Mycolicibacterium mageritense</name>
    <name type="common">Mycobacterium mageritense</name>
    <dbReference type="NCBI Taxonomy" id="53462"/>
    <lineage>
        <taxon>Bacteria</taxon>
        <taxon>Bacillati</taxon>
        <taxon>Actinomycetota</taxon>
        <taxon>Actinomycetes</taxon>
        <taxon>Mycobacteriales</taxon>
        <taxon>Mycobacteriaceae</taxon>
        <taxon>Mycolicibacterium</taxon>
    </lineage>
</organism>
<reference evidence="1 2" key="1">
    <citation type="journal article" date="2019" name="Emerg. Microbes Infect.">
        <title>Comprehensive subspecies identification of 175 nontuberculous mycobacteria species based on 7547 genomic profiles.</title>
        <authorList>
            <person name="Matsumoto Y."/>
            <person name="Kinjo T."/>
            <person name="Motooka D."/>
            <person name="Nabeya D."/>
            <person name="Jung N."/>
            <person name="Uechi K."/>
            <person name="Horii T."/>
            <person name="Iida T."/>
            <person name="Fujita J."/>
            <person name="Nakamura S."/>
        </authorList>
    </citation>
    <scope>NUCLEOTIDE SEQUENCE [LARGE SCALE GENOMIC DNA]</scope>
    <source>
        <strain evidence="1 2">JCM 12375</strain>
    </source>
</reference>
<dbReference type="Proteomes" id="UP000465622">
    <property type="component" value="Chromosome"/>
</dbReference>
<gene>
    <name evidence="1" type="ORF">MMAGJ_54450</name>
</gene>
<sequence length="70" mass="7278">MNGRLSTPVAEMLNASVPPPAGPADSSAHAVIPTTTATAVHAAAKTLGNHDIRHNLRLLNIGYTIRITVI</sequence>
<proteinExistence type="predicted"/>